<evidence type="ECO:0000313" key="4">
    <source>
        <dbReference type="EMBL" id="ETE72509.1"/>
    </source>
</evidence>
<keyword evidence="2" id="KW-1133">Transmembrane helix</keyword>
<evidence type="ECO:0000256" key="2">
    <source>
        <dbReference type="SAM" id="Phobius"/>
    </source>
</evidence>
<name>V8PD95_OPHHA</name>
<dbReference type="PROSITE" id="PS50157">
    <property type="entry name" value="ZINC_FINGER_C2H2_2"/>
    <property type="match status" value="1"/>
</dbReference>
<feature type="transmembrane region" description="Helical" evidence="2">
    <location>
        <begin position="105"/>
        <end position="124"/>
    </location>
</feature>
<gene>
    <name evidence="4" type="ORF">L345_01659</name>
</gene>
<comment type="caution">
    <text evidence="4">The sequence shown here is derived from an EMBL/GenBank/DDBJ whole genome shotgun (WGS) entry which is preliminary data.</text>
</comment>
<dbReference type="GO" id="GO:0008270">
    <property type="term" value="F:zinc ion binding"/>
    <property type="evidence" value="ECO:0007669"/>
    <property type="project" value="UniProtKB-KW"/>
</dbReference>
<feature type="non-terminal residue" evidence="4">
    <location>
        <position position="1"/>
    </location>
</feature>
<evidence type="ECO:0000313" key="5">
    <source>
        <dbReference type="Proteomes" id="UP000018936"/>
    </source>
</evidence>
<dbReference type="OrthoDB" id="8669871at2759"/>
<organism evidence="4 5">
    <name type="scientific">Ophiophagus hannah</name>
    <name type="common">King cobra</name>
    <name type="synonym">Naja hannah</name>
    <dbReference type="NCBI Taxonomy" id="8665"/>
    <lineage>
        <taxon>Eukaryota</taxon>
        <taxon>Metazoa</taxon>
        <taxon>Chordata</taxon>
        <taxon>Craniata</taxon>
        <taxon>Vertebrata</taxon>
        <taxon>Euteleostomi</taxon>
        <taxon>Lepidosauria</taxon>
        <taxon>Squamata</taxon>
        <taxon>Bifurcata</taxon>
        <taxon>Unidentata</taxon>
        <taxon>Episquamata</taxon>
        <taxon>Toxicofera</taxon>
        <taxon>Serpentes</taxon>
        <taxon>Colubroidea</taxon>
        <taxon>Elapidae</taxon>
        <taxon>Elapinae</taxon>
        <taxon>Ophiophagus</taxon>
    </lineage>
</organism>
<accession>V8PD95</accession>
<proteinExistence type="predicted"/>
<keyword evidence="1" id="KW-0863">Zinc-finger</keyword>
<protein>
    <recommendedName>
        <fullName evidence="3">C2H2-type domain-containing protein</fullName>
    </recommendedName>
</protein>
<keyword evidence="2" id="KW-0812">Transmembrane</keyword>
<evidence type="ECO:0000259" key="3">
    <source>
        <dbReference type="PROSITE" id="PS50157"/>
    </source>
</evidence>
<feature type="domain" description="C2H2-type" evidence="3">
    <location>
        <begin position="6"/>
        <end position="33"/>
    </location>
</feature>
<reference evidence="4 5" key="1">
    <citation type="journal article" date="2013" name="Proc. Natl. Acad. Sci. U.S.A.">
        <title>The king cobra genome reveals dynamic gene evolution and adaptation in the snake venom system.</title>
        <authorList>
            <person name="Vonk F.J."/>
            <person name="Casewell N.R."/>
            <person name="Henkel C.V."/>
            <person name="Heimberg A.M."/>
            <person name="Jansen H.J."/>
            <person name="McCleary R.J."/>
            <person name="Kerkkamp H.M."/>
            <person name="Vos R.A."/>
            <person name="Guerreiro I."/>
            <person name="Calvete J.J."/>
            <person name="Wuster W."/>
            <person name="Woods A.E."/>
            <person name="Logan J.M."/>
            <person name="Harrison R.A."/>
            <person name="Castoe T.A."/>
            <person name="de Koning A.P."/>
            <person name="Pollock D.D."/>
            <person name="Yandell M."/>
            <person name="Calderon D."/>
            <person name="Renjifo C."/>
            <person name="Currier R.B."/>
            <person name="Salgado D."/>
            <person name="Pla D."/>
            <person name="Sanz L."/>
            <person name="Hyder A.S."/>
            <person name="Ribeiro J.M."/>
            <person name="Arntzen J.W."/>
            <person name="van den Thillart G.E."/>
            <person name="Boetzer M."/>
            <person name="Pirovano W."/>
            <person name="Dirks R.P."/>
            <person name="Spaink H.P."/>
            <person name="Duboule D."/>
            <person name="McGlinn E."/>
            <person name="Kini R.M."/>
            <person name="Richardson M.K."/>
        </authorList>
    </citation>
    <scope>NUCLEOTIDE SEQUENCE</scope>
    <source>
        <tissue evidence="4">Blood</tissue>
    </source>
</reference>
<dbReference type="InterPro" id="IPR013087">
    <property type="entry name" value="Znf_C2H2_type"/>
</dbReference>
<keyword evidence="1" id="KW-0862">Zinc</keyword>
<dbReference type="Proteomes" id="UP000018936">
    <property type="component" value="Unassembled WGS sequence"/>
</dbReference>
<keyword evidence="5" id="KW-1185">Reference proteome</keyword>
<sequence length="404" mass="44080">MPVKLRTCVHCNTAFTSAVSLSNHLRAYARKKSAGLLTGTGTSLSKVRDCFQLPSPQHTHPSVSTPSLLFLLPCPSSCKMVSNPRNTSTPAQCLSSLPPCTLRHLLSCVLLLLTFAIFLLLLMMRHTCLGLASHYEKGVGGEVAFGFSFLFLAQSQTPPPSSGLYMRQFLCQQLLDGLGLASHCEKGGGKLLSAPSLLLESQPIQELFAKKHSFQRFLGGEPFFHRMKLDPGLPSISLQRDAMAKGMLSSLPPFFAVNRSKKMAKVSWDKRMQGSSRWWSCDTHTVVSADGFADGKLGRSKDTSHVTLAAVPKPALVFVAAMPIKGEASQTVAVAVPVRPRKPAELCGSFAEKQRIVCNSFIARPKAVLFTEKQLICWRLCHSPKKPCHFQLSCELLLNTSLLG</sequence>
<keyword evidence="1" id="KW-0479">Metal-binding</keyword>
<evidence type="ECO:0000256" key="1">
    <source>
        <dbReference type="PROSITE-ProRule" id="PRU00042"/>
    </source>
</evidence>
<dbReference type="AlphaFoldDB" id="V8PD95"/>
<dbReference type="EMBL" id="AZIM01000215">
    <property type="protein sequence ID" value="ETE72509.1"/>
    <property type="molecule type" value="Genomic_DNA"/>
</dbReference>
<keyword evidence="2" id="KW-0472">Membrane</keyword>